<dbReference type="EMBL" id="JBFCZG010000006">
    <property type="protein sequence ID" value="KAL3421437.1"/>
    <property type="molecule type" value="Genomic_DNA"/>
</dbReference>
<dbReference type="Proteomes" id="UP001629113">
    <property type="component" value="Unassembled WGS sequence"/>
</dbReference>
<feature type="domain" description="Alpha-N-acetylglucosaminidase tim-barrel" evidence="3">
    <location>
        <begin position="158"/>
        <end position="494"/>
    </location>
</feature>
<feature type="signal peptide" evidence="2">
    <location>
        <begin position="1"/>
        <end position="16"/>
    </location>
</feature>
<dbReference type="PANTHER" id="PTHR12872">
    <property type="entry name" value="ALPHA-N-ACETYLGLUCOSAMINIDASE"/>
    <property type="match status" value="1"/>
</dbReference>
<dbReference type="Gene3D" id="3.30.379.10">
    <property type="entry name" value="Chitobiase/beta-hexosaminidase domain 2-like"/>
    <property type="match status" value="1"/>
</dbReference>
<dbReference type="Pfam" id="PF12971">
    <property type="entry name" value="NAGLU_N"/>
    <property type="match status" value="1"/>
</dbReference>
<evidence type="ECO:0000256" key="1">
    <source>
        <dbReference type="ARBA" id="ARBA00022801"/>
    </source>
</evidence>
<keyword evidence="1" id="KW-0378">Hydrolase</keyword>
<proteinExistence type="predicted"/>
<evidence type="ECO:0000313" key="7">
    <source>
        <dbReference type="Proteomes" id="UP001629113"/>
    </source>
</evidence>
<accession>A0ABR4PDP4</accession>
<name>A0ABR4PDP4_9HELO</name>
<reference evidence="6 7" key="1">
    <citation type="submission" date="2024-06" db="EMBL/GenBank/DDBJ databases">
        <title>Complete genome of Phlyctema vagabunda strain 19-DSS-EL-015.</title>
        <authorList>
            <person name="Fiorenzani C."/>
        </authorList>
    </citation>
    <scope>NUCLEOTIDE SEQUENCE [LARGE SCALE GENOMIC DNA]</scope>
    <source>
        <strain evidence="6 7">19-DSS-EL-015</strain>
    </source>
</reference>
<keyword evidence="2" id="KW-0732">Signal</keyword>
<evidence type="ECO:0008006" key="8">
    <source>
        <dbReference type="Google" id="ProtNLM"/>
    </source>
</evidence>
<dbReference type="Gene3D" id="1.20.120.670">
    <property type="entry name" value="N-acetyl-b-d-glucoasminidase"/>
    <property type="match status" value="1"/>
</dbReference>
<sequence length="785" mass="89280">MIWRFKLLSLVAFTASVTLLWKAQMLRGGGEILHRFFPPQPLDNTTQGIYSLIQRRMPFHADSFEFLLVNSISNGTGYDQYMVSSTSNGKIRVEGTTLSALSFGAVSSNRRANRLRRYLSDVAHVDIYWYIGSRLHIAPLPLPALQRPIHGYSIVKWRYHFNTVTFSYTTAFWSWDDWELQLDWMALHGINLPLALVGAEKIMIEVFQEIGFTDDDIAAFLSGPAFQSWNRLGNIQGLWNGQLSRSWIDEQFSVNQRIVSRMIQLGMTPVLPSFTGFVPEAISRAQPNARIAYGSRWSDFPDQYTKNTFLEPTDPLFSIIQKSFIGKQQKAYNDASHMYILDQYNENNPSSNDPDYVRNISHSTLQSLKTADPEAIWVMPSWLFSDSEFWTDSLIESWFAGVEEDSNLIVLDLFSESKPHWQRTNSYHGKSWIWCELHNYGGNMGLGGQIMNLTIDATEAVSSSSSLVGFGLTMEGQEQENQIVYDLLLDQAWSALPIDTEKYFHDWVTARYSGSVAVPNSIYDAWEKMRTTVYNNTNLTSSAVSKSIFGLEPSITGLVNRTGRHPTTVNYDTTALIQTWHLFFNASVENIVLWDNPAYLYDFVDITRQVIANEFIAAYTSLINLYTSEVVSASGLSSAGKRLLALLVTLEIVLDTDENFRLATWVDRAVTWAENNDTAAAFYAYDARNQVTLWGPNGEISDYASKDWSGLVSTYYKPRWELFIRYLQATPIESYNATFLHNEMLVFGLKWQDEGGNYSMNSNYTAGLKTVLAHAQQDWPSLFAR</sequence>
<dbReference type="Gene3D" id="3.20.20.80">
    <property type="entry name" value="Glycosidases"/>
    <property type="match status" value="1"/>
</dbReference>
<organism evidence="6 7">
    <name type="scientific">Phlyctema vagabunda</name>
    <dbReference type="NCBI Taxonomy" id="108571"/>
    <lineage>
        <taxon>Eukaryota</taxon>
        <taxon>Fungi</taxon>
        <taxon>Dikarya</taxon>
        <taxon>Ascomycota</taxon>
        <taxon>Pezizomycotina</taxon>
        <taxon>Leotiomycetes</taxon>
        <taxon>Helotiales</taxon>
        <taxon>Dermateaceae</taxon>
        <taxon>Phlyctema</taxon>
    </lineage>
</organism>
<feature type="domain" description="Alpha-N-acetylglucosaminidase C-terminal" evidence="5">
    <location>
        <begin position="503"/>
        <end position="762"/>
    </location>
</feature>
<feature type="chain" id="PRO_5046421540" description="Alpha-N-acetylglucosaminidase" evidence="2">
    <location>
        <begin position="17"/>
        <end position="785"/>
    </location>
</feature>
<dbReference type="Pfam" id="PF12972">
    <property type="entry name" value="NAGLU_C"/>
    <property type="match status" value="1"/>
</dbReference>
<protein>
    <recommendedName>
        <fullName evidence="8">Alpha-N-acetylglucosaminidase</fullName>
    </recommendedName>
</protein>
<evidence type="ECO:0000259" key="5">
    <source>
        <dbReference type="Pfam" id="PF12972"/>
    </source>
</evidence>
<evidence type="ECO:0000259" key="3">
    <source>
        <dbReference type="Pfam" id="PF05089"/>
    </source>
</evidence>
<evidence type="ECO:0000313" key="6">
    <source>
        <dbReference type="EMBL" id="KAL3421437.1"/>
    </source>
</evidence>
<dbReference type="Pfam" id="PF05089">
    <property type="entry name" value="NAGLU"/>
    <property type="match status" value="1"/>
</dbReference>
<comment type="caution">
    <text evidence="6">The sequence shown here is derived from an EMBL/GenBank/DDBJ whole genome shotgun (WGS) entry which is preliminary data.</text>
</comment>
<dbReference type="InterPro" id="IPR007781">
    <property type="entry name" value="NAGLU"/>
</dbReference>
<gene>
    <name evidence="6" type="ORF">PVAG01_07882</name>
</gene>
<feature type="domain" description="Alpha-N-acetylglucosaminidase N-terminal" evidence="4">
    <location>
        <begin position="47"/>
        <end position="144"/>
    </location>
</feature>
<dbReference type="InterPro" id="IPR029018">
    <property type="entry name" value="Hex-like_dom2"/>
</dbReference>
<dbReference type="PANTHER" id="PTHR12872:SF1">
    <property type="entry name" value="ALPHA-N-ACETYLGLUCOSAMINIDASE"/>
    <property type="match status" value="1"/>
</dbReference>
<dbReference type="InterPro" id="IPR024733">
    <property type="entry name" value="NAGLU_tim-barrel"/>
</dbReference>
<evidence type="ECO:0000259" key="4">
    <source>
        <dbReference type="Pfam" id="PF12971"/>
    </source>
</evidence>
<dbReference type="InterPro" id="IPR024240">
    <property type="entry name" value="NAGLU_N"/>
</dbReference>
<evidence type="ECO:0000256" key="2">
    <source>
        <dbReference type="SAM" id="SignalP"/>
    </source>
</evidence>
<keyword evidence="7" id="KW-1185">Reference proteome</keyword>
<dbReference type="InterPro" id="IPR024732">
    <property type="entry name" value="NAGLU_C"/>
</dbReference>